<dbReference type="InterPro" id="IPR013762">
    <property type="entry name" value="Integrase-like_cat_sf"/>
</dbReference>
<feature type="compositionally biased region" description="Pro residues" evidence="3">
    <location>
        <begin position="407"/>
        <end position="417"/>
    </location>
</feature>
<feature type="region of interest" description="Disordered" evidence="3">
    <location>
        <begin position="403"/>
        <end position="428"/>
    </location>
</feature>
<comment type="caution">
    <text evidence="5">The sequence shown here is derived from an EMBL/GenBank/DDBJ whole genome shotgun (WGS) entry which is preliminary data.</text>
</comment>
<dbReference type="Gene3D" id="1.10.443.10">
    <property type="entry name" value="Intergrase catalytic core"/>
    <property type="match status" value="1"/>
</dbReference>
<dbReference type="Pfam" id="PF00589">
    <property type="entry name" value="Phage_integrase"/>
    <property type="match status" value="1"/>
</dbReference>
<dbReference type="SUPFAM" id="SSF56349">
    <property type="entry name" value="DNA breaking-rejoining enzymes"/>
    <property type="match status" value="1"/>
</dbReference>
<evidence type="ECO:0000313" key="5">
    <source>
        <dbReference type="EMBL" id="MDH5835365.1"/>
    </source>
</evidence>
<dbReference type="InterPro" id="IPR002104">
    <property type="entry name" value="Integrase_catalytic"/>
</dbReference>
<gene>
    <name evidence="5" type="ORF">QFW81_15740</name>
</gene>
<evidence type="ECO:0000256" key="2">
    <source>
        <dbReference type="ARBA" id="ARBA00023172"/>
    </source>
</evidence>
<dbReference type="InterPro" id="IPR050090">
    <property type="entry name" value="Tyrosine_recombinase_XerCD"/>
</dbReference>
<evidence type="ECO:0000256" key="1">
    <source>
        <dbReference type="ARBA" id="ARBA00022908"/>
    </source>
</evidence>
<evidence type="ECO:0000256" key="3">
    <source>
        <dbReference type="SAM" id="MobiDB-lite"/>
    </source>
</evidence>
<dbReference type="Proteomes" id="UP001156873">
    <property type="component" value="Unassembled WGS sequence"/>
</dbReference>
<organism evidence="5 6">
    <name type="scientific">Luteimonas kalidii</name>
    <dbReference type="NCBI Taxonomy" id="3042025"/>
    <lineage>
        <taxon>Bacteria</taxon>
        <taxon>Pseudomonadati</taxon>
        <taxon>Pseudomonadota</taxon>
        <taxon>Gammaproteobacteria</taxon>
        <taxon>Lysobacterales</taxon>
        <taxon>Lysobacteraceae</taxon>
        <taxon>Luteimonas</taxon>
    </lineage>
</organism>
<keyword evidence="1" id="KW-0229">DNA integration</keyword>
<accession>A0ABT6JY10</accession>
<dbReference type="PANTHER" id="PTHR30349:SF94">
    <property type="entry name" value="INTEGRASE_RECOMBINASE HI_1414-RELATED"/>
    <property type="match status" value="1"/>
</dbReference>
<name>A0ABT6JY10_9GAMM</name>
<dbReference type="EMBL" id="JARXRO010000020">
    <property type="protein sequence ID" value="MDH5835365.1"/>
    <property type="molecule type" value="Genomic_DNA"/>
</dbReference>
<reference evidence="5 6" key="1">
    <citation type="submission" date="2023-04" db="EMBL/GenBank/DDBJ databases">
        <title>Luteimonas sp. M1R5S59.</title>
        <authorList>
            <person name="Sun J.-Q."/>
        </authorList>
    </citation>
    <scope>NUCLEOTIDE SEQUENCE [LARGE SCALE GENOMIC DNA]</scope>
    <source>
        <strain evidence="5 6">M1R5S59</strain>
    </source>
</reference>
<evidence type="ECO:0000259" key="4">
    <source>
        <dbReference type="PROSITE" id="PS51898"/>
    </source>
</evidence>
<keyword evidence="6" id="KW-1185">Reference proteome</keyword>
<protein>
    <submittedName>
        <fullName evidence="5">Site-specific integrase</fullName>
    </submittedName>
</protein>
<dbReference type="CDD" id="cd00796">
    <property type="entry name" value="INT_Rci_Hp1_C"/>
    <property type="match status" value="1"/>
</dbReference>
<keyword evidence="2" id="KW-0233">DNA recombination</keyword>
<proteinExistence type="predicted"/>
<sequence>MATITRLKSGHWRVQVRRKQSYASETFLRHEDARKWATATERQIDLGESPLKRGKADPKTLAHLIDLHVDDMREVGKAPRRSKQFTLDALRAKLGTVKHKNLTRERLIQFGKDRAKEGAGPVTLSADLGYLKLVLTHAAAVHGVDVKVEPVNLARVALKRLGLIGKSRQRDRRPTPDEIRRLLDHFDSNRYLMIPMGRIVRFAIASAMRQEEISRIRWSDIDVEQRVVLVRDRKDPREKDGNNQLVPLLNLGGFDAMRLIRVQRKYHPRGDLIFPYNPRSVGTAFRRACRELKIEDLHFHDLRHEATSRLFEAGLRIEQVALVTGHRDWKMLKRYTHLRPEHLYRDKAKRPGDDMAEVVRAAVRSLATELHVSPAQQASPIDARAVTLQEAAPLLQQLAALLLDQESPPPPAPPPPAKSRAKLTVVPT</sequence>
<dbReference type="PANTHER" id="PTHR30349">
    <property type="entry name" value="PHAGE INTEGRASE-RELATED"/>
    <property type="match status" value="1"/>
</dbReference>
<dbReference type="RefSeq" id="WP_280580113.1">
    <property type="nucleotide sequence ID" value="NZ_JARXRO010000020.1"/>
</dbReference>
<feature type="domain" description="Tyr recombinase" evidence="4">
    <location>
        <begin position="169"/>
        <end position="348"/>
    </location>
</feature>
<dbReference type="InterPro" id="IPR011010">
    <property type="entry name" value="DNA_brk_join_enz"/>
</dbReference>
<evidence type="ECO:0000313" key="6">
    <source>
        <dbReference type="Proteomes" id="UP001156873"/>
    </source>
</evidence>
<dbReference type="PROSITE" id="PS51898">
    <property type="entry name" value="TYR_RECOMBINASE"/>
    <property type="match status" value="1"/>
</dbReference>